<name>A0A5D4S767_9BACI</name>
<dbReference type="InterPro" id="IPR024419">
    <property type="entry name" value="YvrJ"/>
</dbReference>
<feature type="transmembrane region" description="Helical" evidence="1">
    <location>
        <begin position="6"/>
        <end position="25"/>
    </location>
</feature>
<dbReference type="Proteomes" id="UP000322524">
    <property type="component" value="Unassembled WGS sequence"/>
</dbReference>
<evidence type="ECO:0000256" key="1">
    <source>
        <dbReference type="SAM" id="Phobius"/>
    </source>
</evidence>
<protein>
    <submittedName>
        <fullName evidence="2">YvrJ family protein</fullName>
    </submittedName>
</protein>
<proteinExistence type="predicted"/>
<keyword evidence="1" id="KW-1133">Transmembrane helix</keyword>
<comment type="caution">
    <text evidence="2">The sequence shown here is derived from an EMBL/GenBank/DDBJ whole genome shotgun (WGS) entry which is preliminary data.</text>
</comment>
<keyword evidence="1" id="KW-0472">Membrane</keyword>
<dbReference type="AlphaFoldDB" id="A0A5D4S767"/>
<dbReference type="EMBL" id="VTEV01000019">
    <property type="protein sequence ID" value="TYS58401.1"/>
    <property type="molecule type" value="Genomic_DNA"/>
</dbReference>
<organism evidence="2 3">
    <name type="scientific">Sutcliffiella horikoshii</name>
    <dbReference type="NCBI Taxonomy" id="79883"/>
    <lineage>
        <taxon>Bacteria</taxon>
        <taxon>Bacillati</taxon>
        <taxon>Bacillota</taxon>
        <taxon>Bacilli</taxon>
        <taxon>Bacillales</taxon>
        <taxon>Bacillaceae</taxon>
        <taxon>Sutcliffiella</taxon>
    </lineage>
</organism>
<evidence type="ECO:0000313" key="2">
    <source>
        <dbReference type="EMBL" id="TYS58401.1"/>
    </source>
</evidence>
<accession>A0A5D4S767</accession>
<evidence type="ECO:0000313" key="3">
    <source>
        <dbReference type="Proteomes" id="UP000322524"/>
    </source>
</evidence>
<gene>
    <name evidence="2" type="ORF">FZC76_22650</name>
</gene>
<dbReference type="OrthoDB" id="2662123at2"/>
<reference evidence="2 3" key="1">
    <citation type="submission" date="2019-08" db="EMBL/GenBank/DDBJ databases">
        <title>Bacillus genomes from the desert of Cuatro Cienegas, Coahuila.</title>
        <authorList>
            <person name="Olmedo-Alvarez G."/>
        </authorList>
    </citation>
    <scope>NUCLEOTIDE SEQUENCE [LARGE SCALE GENOMIC DNA]</scope>
    <source>
        <strain evidence="2 3">CH28_1T</strain>
    </source>
</reference>
<dbReference type="Pfam" id="PF12841">
    <property type="entry name" value="YvrJ"/>
    <property type="match status" value="1"/>
</dbReference>
<keyword evidence="1" id="KW-0812">Transmembrane</keyword>
<sequence>MEMPLIVTILGNFGFPVMIAIYLLIRFEKRIENLTEAITRLQQAMKNKL</sequence>
<dbReference type="RefSeq" id="WP_148990359.1">
    <property type="nucleotide sequence ID" value="NZ_VTEV01000019.1"/>
</dbReference>